<keyword evidence="1" id="KW-0812">Transmembrane</keyword>
<comment type="caution">
    <text evidence="2">The sequence shown here is derived from an EMBL/GenBank/DDBJ whole genome shotgun (WGS) entry which is preliminary data.</text>
</comment>
<reference evidence="2" key="1">
    <citation type="submission" date="2023-10" db="EMBL/GenBank/DDBJ databases">
        <authorList>
            <person name="Chen Y."/>
            <person name="Shah S."/>
            <person name="Dougan E. K."/>
            <person name="Thang M."/>
            <person name="Chan C."/>
        </authorList>
    </citation>
    <scope>NUCLEOTIDE SEQUENCE [LARGE SCALE GENOMIC DNA]</scope>
</reference>
<keyword evidence="1" id="KW-1133">Transmembrane helix</keyword>
<proteinExistence type="predicted"/>
<feature type="transmembrane region" description="Helical" evidence="1">
    <location>
        <begin position="93"/>
        <end position="118"/>
    </location>
</feature>
<evidence type="ECO:0008006" key="4">
    <source>
        <dbReference type="Google" id="ProtNLM"/>
    </source>
</evidence>
<feature type="transmembrane region" description="Helical" evidence="1">
    <location>
        <begin position="66"/>
        <end position="87"/>
    </location>
</feature>
<evidence type="ECO:0000256" key="1">
    <source>
        <dbReference type="SAM" id="Phobius"/>
    </source>
</evidence>
<evidence type="ECO:0000313" key="3">
    <source>
        <dbReference type="Proteomes" id="UP001189429"/>
    </source>
</evidence>
<keyword evidence="3" id="KW-1185">Reference proteome</keyword>
<organism evidence="2 3">
    <name type="scientific">Prorocentrum cordatum</name>
    <dbReference type="NCBI Taxonomy" id="2364126"/>
    <lineage>
        <taxon>Eukaryota</taxon>
        <taxon>Sar</taxon>
        <taxon>Alveolata</taxon>
        <taxon>Dinophyceae</taxon>
        <taxon>Prorocentrales</taxon>
        <taxon>Prorocentraceae</taxon>
        <taxon>Prorocentrum</taxon>
    </lineage>
</organism>
<gene>
    <name evidence="2" type="ORF">PCOR1329_LOCUS54100</name>
</gene>
<name>A0ABN9V6W6_9DINO</name>
<evidence type="ECO:0000313" key="2">
    <source>
        <dbReference type="EMBL" id="CAK0867086.1"/>
    </source>
</evidence>
<dbReference type="Proteomes" id="UP001189429">
    <property type="component" value="Unassembled WGS sequence"/>
</dbReference>
<dbReference type="EMBL" id="CAUYUJ010016606">
    <property type="protein sequence ID" value="CAK0867086.1"/>
    <property type="molecule type" value="Genomic_DNA"/>
</dbReference>
<sequence>MLDQGLGAAFGVDAVSTELPVGALRADRADVHVRADFSGDDVAALHTTTADPCKARRCLTIGMERLLISISLMALAAAASVRSLFVTLAMMELLVAVSLAPLGSLGPVFGPSGALASWRPAPFRLASSCCRLPFRLLSSLSFPCVGVVVPSPSAPPSSSLWFPCRLLSAAPPGVGRAPPETPEGVCSCRCFN</sequence>
<keyword evidence="1" id="KW-0472">Membrane</keyword>
<accession>A0ABN9V6W6</accession>
<protein>
    <recommendedName>
        <fullName evidence="4">Solute carrier family 40 protein</fullName>
    </recommendedName>
</protein>